<organism evidence="2 3">
    <name type="scientific">Orbilia blumenaviensis</name>
    <dbReference type="NCBI Taxonomy" id="1796055"/>
    <lineage>
        <taxon>Eukaryota</taxon>
        <taxon>Fungi</taxon>
        <taxon>Dikarya</taxon>
        <taxon>Ascomycota</taxon>
        <taxon>Pezizomycotina</taxon>
        <taxon>Orbiliomycetes</taxon>
        <taxon>Orbiliales</taxon>
        <taxon>Orbiliaceae</taxon>
        <taxon>Orbilia</taxon>
    </lineage>
</organism>
<dbReference type="Proteomes" id="UP001373714">
    <property type="component" value="Unassembled WGS sequence"/>
</dbReference>
<feature type="region of interest" description="Disordered" evidence="1">
    <location>
        <begin position="55"/>
        <end position="79"/>
    </location>
</feature>
<evidence type="ECO:0000313" key="2">
    <source>
        <dbReference type="EMBL" id="KAK6362022.1"/>
    </source>
</evidence>
<accession>A0AAV9VKL5</accession>
<evidence type="ECO:0000313" key="3">
    <source>
        <dbReference type="Proteomes" id="UP001373714"/>
    </source>
</evidence>
<reference evidence="2 3" key="1">
    <citation type="submission" date="2019-10" db="EMBL/GenBank/DDBJ databases">
        <authorList>
            <person name="Palmer J.M."/>
        </authorList>
    </citation>
    <scope>NUCLEOTIDE SEQUENCE [LARGE SCALE GENOMIC DNA]</scope>
    <source>
        <strain evidence="2 3">TWF730</strain>
    </source>
</reference>
<sequence>METELTPAVFFVWAVGGPVVAKVIWAGLKVGYRQADALSRRLLQKVKQEDIEMGRVEADQNEESPGPEGFSEVDINAPA</sequence>
<dbReference type="EMBL" id="JAVHNS010000002">
    <property type="protein sequence ID" value="KAK6362022.1"/>
    <property type="molecule type" value="Genomic_DNA"/>
</dbReference>
<dbReference type="AlphaFoldDB" id="A0AAV9VKL5"/>
<evidence type="ECO:0000256" key="1">
    <source>
        <dbReference type="SAM" id="MobiDB-lite"/>
    </source>
</evidence>
<protein>
    <submittedName>
        <fullName evidence="2">Uncharacterized protein</fullName>
    </submittedName>
</protein>
<proteinExistence type="predicted"/>
<comment type="caution">
    <text evidence="2">The sequence shown here is derived from an EMBL/GenBank/DDBJ whole genome shotgun (WGS) entry which is preliminary data.</text>
</comment>
<name>A0AAV9VKL5_9PEZI</name>
<gene>
    <name evidence="2" type="ORF">TWF730_005725</name>
</gene>
<keyword evidence="3" id="KW-1185">Reference proteome</keyword>